<dbReference type="InterPro" id="IPR045864">
    <property type="entry name" value="aa-tRNA-synth_II/BPL/LPL"/>
</dbReference>
<protein>
    <recommendedName>
        <fullName evidence="3">biotin--[biotin carboxyl-carrier protein] ligase</fullName>
        <ecNumber evidence="3">6.3.4.15</ecNumber>
    </recommendedName>
</protein>
<dbReference type="CDD" id="cd16442">
    <property type="entry name" value="BPL"/>
    <property type="match status" value="1"/>
</dbReference>
<dbReference type="Gene3D" id="3.30.930.10">
    <property type="entry name" value="Bira Bifunctional Protein, Domain 2"/>
    <property type="match status" value="1"/>
</dbReference>
<evidence type="ECO:0000259" key="4">
    <source>
        <dbReference type="Pfam" id="PF02237"/>
    </source>
</evidence>
<evidence type="ECO:0000313" key="6">
    <source>
        <dbReference type="EMBL" id="GGL78659.1"/>
    </source>
</evidence>
<dbReference type="PANTHER" id="PTHR12835:SF5">
    <property type="entry name" value="BIOTIN--PROTEIN LIGASE"/>
    <property type="match status" value="1"/>
</dbReference>
<keyword evidence="2" id="KW-0092">Biotin</keyword>
<feature type="domain" description="Biotin protein ligase C-terminal" evidence="4">
    <location>
        <begin position="235"/>
        <end position="281"/>
    </location>
</feature>
<dbReference type="Proteomes" id="UP000613840">
    <property type="component" value="Unassembled WGS sequence"/>
</dbReference>
<proteinExistence type="predicted"/>
<dbReference type="InterPro" id="IPR004143">
    <property type="entry name" value="BPL_LPL_catalytic"/>
</dbReference>
<comment type="caution">
    <text evidence="6">The sequence shown here is derived from an EMBL/GenBank/DDBJ whole genome shotgun (WGS) entry which is preliminary data.</text>
</comment>
<dbReference type="InterPro" id="IPR004408">
    <property type="entry name" value="Biotin_CoA_COase_ligase"/>
</dbReference>
<reference evidence="6" key="2">
    <citation type="submission" date="2020-09" db="EMBL/GenBank/DDBJ databases">
        <authorList>
            <person name="Sun Q."/>
            <person name="Zhou Y."/>
        </authorList>
    </citation>
    <scope>NUCLEOTIDE SEQUENCE</scope>
    <source>
        <strain evidence="6">CGMCC 4.7306</strain>
    </source>
</reference>
<dbReference type="NCBIfam" id="TIGR00121">
    <property type="entry name" value="birA_ligase"/>
    <property type="match status" value="1"/>
</dbReference>
<dbReference type="EC" id="6.3.4.15" evidence="3"/>
<evidence type="ECO:0000256" key="2">
    <source>
        <dbReference type="ARBA" id="ARBA00023267"/>
    </source>
</evidence>
<dbReference type="GO" id="GO:0004077">
    <property type="term" value="F:biotin--[biotin carboxyl-carrier protein] ligase activity"/>
    <property type="evidence" value="ECO:0007669"/>
    <property type="project" value="UniProtKB-EC"/>
</dbReference>
<evidence type="ECO:0000313" key="7">
    <source>
        <dbReference type="Proteomes" id="UP000613840"/>
    </source>
</evidence>
<sequence length="283" mass="30039">MSMTLTGGSVVSDDMYDADPLDADRLRELVVGEGLWRQVDVVAETGSTNADLAARAAVGDAGHGSVLLTSYQSSGRGRLDRTWSAPPGSSLAMSMLVVPGDLQDGPGWQRWTWLPLICGMAVSEAIRRATGVPTVLKWPNDVMVGDRKLCGILAEQVSTPQGLGCVIGVGINTDLTEDQLPVPWATSLLLCGASTRNKTSIAATVLRAFALLYANWHDDFDADALGRAYVERCATIGREVRVVLSERESVTGQATALDADGRLVVRTADGTQVFGAGDITHLR</sequence>
<keyword evidence="1 6" id="KW-0436">Ligase</keyword>
<dbReference type="Gene3D" id="2.30.30.100">
    <property type="match status" value="1"/>
</dbReference>
<dbReference type="SUPFAM" id="SSF55681">
    <property type="entry name" value="Class II aaRS and biotin synthetases"/>
    <property type="match status" value="1"/>
</dbReference>
<feature type="domain" description="BPL/LPL catalytic" evidence="5">
    <location>
        <begin position="62"/>
        <end position="172"/>
    </location>
</feature>
<dbReference type="InterPro" id="IPR003142">
    <property type="entry name" value="BPL_C"/>
</dbReference>
<accession>A0A917SI01</accession>
<dbReference type="EMBL" id="BMMZ01000013">
    <property type="protein sequence ID" value="GGL78659.1"/>
    <property type="molecule type" value="Genomic_DNA"/>
</dbReference>
<dbReference type="Pfam" id="PF02237">
    <property type="entry name" value="BPL_C"/>
    <property type="match status" value="1"/>
</dbReference>
<evidence type="ECO:0000256" key="1">
    <source>
        <dbReference type="ARBA" id="ARBA00022598"/>
    </source>
</evidence>
<reference evidence="6" key="1">
    <citation type="journal article" date="2014" name="Int. J. Syst. Evol. Microbiol.">
        <title>Complete genome sequence of Corynebacterium casei LMG S-19264T (=DSM 44701T), isolated from a smear-ripened cheese.</title>
        <authorList>
            <consortium name="US DOE Joint Genome Institute (JGI-PGF)"/>
            <person name="Walter F."/>
            <person name="Albersmeier A."/>
            <person name="Kalinowski J."/>
            <person name="Ruckert C."/>
        </authorList>
    </citation>
    <scope>NUCLEOTIDE SEQUENCE</scope>
    <source>
        <strain evidence="6">CGMCC 4.7306</strain>
    </source>
</reference>
<evidence type="ECO:0000259" key="5">
    <source>
        <dbReference type="Pfam" id="PF03099"/>
    </source>
</evidence>
<dbReference type="AlphaFoldDB" id="A0A917SI01"/>
<dbReference type="Pfam" id="PF03099">
    <property type="entry name" value="BPL_LplA_LipB"/>
    <property type="match status" value="1"/>
</dbReference>
<organism evidence="6 7">
    <name type="scientific">Microlunatus endophyticus</name>
    <dbReference type="NCBI Taxonomy" id="1716077"/>
    <lineage>
        <taxon>Bacteria</taxon>
        <taxon>Bacillati</taxon>
        <taxon>Actinomycetota</taxon>
        <taxon>Actinomycetes</taxon>
        <taxon>Propionibacteriales</taxon>
        <taxon>Propionibacteriaceae</taxon>
        <taxon>Microlunatus</taxon>
    </lineage>
</organism>
<dbReference type="GO" id="GO:0005737">
    <property type="term" value="C:cytoplasm"/>
    <property type="evidence" value="ECO:0007669"/>
    <property type="project" value="TreeGrafter"/>
</dbReference>
<name>A0A917SI01_9ACTN</name>
<keyword evidence="7" id="KW-1185">Reference proteome</keyword>
<dbReference type="PANTHER" id="PTHR12835">
    <property type="entry name" value="BIOTIN PROTEIN LIGASE"/>
    <property type="match status" value="1"/>
</dbReference>
<gene>
    <name evidence="6" type="ORF">GCM10011575_41240</name>
</gene>
<evidence type="ECO:0000256" key="3">
    <source>
        <dbReference type="ARBA" id="ARBA00024227"/>
    </source>
</evidence>